<proteinExistence type="predicted"/>
<reference evidence="1" key="1">
    <citation type="journal article" date="2020" name="Stud. Mycol.">
        <title>101 Dothideomycetes genomes: a test case for predicting lifestyles and emergence of pathogens.</title>
        <authorList>
            <person name="Haridas S."/>
            <person name="Albert R."/>
            <person name="Binder M."/>
            <person name="Bloem J."/>
            <person name="Labutti K."/>
            <person name="Salamov A."/>
            <person name="Andreopoulos B."/>
            <person name="Baker S."/>
            <person name="Barry K."/>
            <person name="Bills G."/>
            <person name="Bluhm B."/>
            <person name="Cannon C."/>
            <person name="Castanera R."/>
            <person name="Culley D."/>
            <person name="Daum C."/>
            <person name="Ezra D."/>
            <person name="Gonzalez J."/>
            <person name="Henrissat B."/>
            <person name="Kuo A."/>
            <person name="Liang C."/>
            <person name="Lipzen A."/>
            <person name="Lutzoni F."/>
            <person name="Magnuson J."/>
            <person name="Mondo S."/>
            <person name="Nolan M."/>
            <person name="Ohm R."/>
            <person name="Pangilinan J."/>
            <person name="Park H.-J."/>
            <person name="Ramirez L."/>
            <person name="Alfaro M."/>
            <person name="Sun H."/>
            <person name="Tritt A."/>
            <person name="Yoshinaga Y."/>
            <person name="Zwiers L.-H."/>
            <person name="Turgeon B."/>
            <person name="Goodwin S."/>
            <person name="Spatafora J."/>
            <person name="Crous P."/>
            <person name="Grigoriev I."/>
        </authorList>
    </citation>
    <scope>NUCLEOTIDE SEQUENCE</scope>
    <source>
        <strain evidence="1">ATCC 16933</strain>
    </source>
</reference>
<keyword evidence="2" id="KW-1185">Reference proteome</keyword>
<accession>A0A6A6P986</accession>
<dbReference type="EMBL" id="MU001673">
    <property type="protein sequence ID" value="KAF2460438.1"/>
    <property type="molecule type" value="Genomic_DNA"/>
</dbReference>
<protein>
    <submittedName>
        <fullName evidence="1">Uncharacterized protein</fullName>
    </submittedName>
</protein>
<feature type="non-terminal residue" evidence="1">
    <location>
        <position position="100"/>
    </location>
</feature>
<dbReference type="Proteomes" id="UP000799766">
    <property type="component" value="Unassembled WGS sequence"/>
</dbReference>
<name>A0A6A6P986_9PEZI</name>
<organism evidence="1 2">
    <name type="scientific">Lineolata rhizophorae</name>
    <dbReference type="NCBI Taxonomy" id="578093"/>
    <lineage>
        <taxon>Eukaryota</taxon>
        <taxon>Fungi</taxon>
        <taxon>Dikarya</taxon>
        <taxon>Ascomycota</taxon>
        <taxon>Pezizomycotina</taxon>
        <taxon>Dothideomycetes</taxon>
        <taxon>Dothideomycetes incertae sedis</taxon>
        <taxon>Lineolatales</taxon>
        <taxon>Lineolataceae</taxon>
        <taxon>Lineolata</taxon>
    </lineage>
</organism>
<gene>
    <name evidence="1" type="ORF">BDY21DRAFT_268556</name>
</gene>
<evidence type="ECO:0000313" key="1">
    <source>
        <dbReference type="EMBL" id="KAF2460438.1"/>
    </source>
</evidence>
<dbReference type="AlphaFoldDB" id="A0A6A6P986"/>
<evidence type="ECO:0000313" key="2">
    <source>
        <dbReference type="Proteomes" id="UP000799766"/>
    </source>
</evidence>
<dbReference type="OrthoDB" id="4120989at2759"/>
<feature type="non-terminal residue" evidence="1">
    <location>
        <position position="1"/>
    </location>
</feature>
<sequence>SSIRLYKRLDALSSNPNDPECVDEVLVVAFGAFEKYYICWRNRAGQYRQDGYGLPERLRSWLFPVDGPPRDYATLQVVFGRGDEFFASDRNGKIENKDPQ</sequence>